<dbReference type="InterPro" id="IPR055170">
    <property type="entry name" value="GFO_IDH_MocA-like_dom"/>
</dbReference>
<sequence>MNAALIGTRRGAVHARWLTAAPGFTVVGVAHDRDERTAAALAARHPGAQVTSDALSLVKRQDVDLVVVAVPPTACEEVVALALRRGVRVVCEMPLAADRDTALRLAELAAESGAPAHASFQWRCNEALRQARSRVLGGEVGEVVAVDITLYDDSHLGPGTRWPWRQRAGAGGALLELGTHALDLVRWTTAVPVWDVGSAWTHRLHDTRRGPHGPVPVEVDDVAQVELRAYARDTRARVMVSRVDPERRLTAVFTGSRGVLEVRVDGADGSGVVTLRTGSRSVSRVTGPDDMNPYPRLVPDTALDGVATFDDALAALTSAHAALAVAAPVSGA</sequence>
<reference evidence="5 8" key="4">
    <citation type="submission" date="2020-08" db="EMBL/GenBank/DDBJ databases">
        <title>Genomic Encyclopedia of Type Strains, Phase III (KMG-III): the genomes of soil and plant-associated and newly described type strains.</title>
        <authorList>
            <person name="Whitman W."/>
        </authorList>
    </citation>
    <scope>NUCLEOTIDE SEQUENCE [LARGE SCALE GENOMIC DNA]</scope>
    <source>
        <strain evidence="5 8">CECT 3271</strain>
    </source>
</reference>
<accession>A0A142C6V1</accession>
<keyword evidence="7" id="KW-1185">Reference proteome</keyword>
<dbReference type="GO" id="GO:0000166">
    <property type="term" value="F:nucleotide binding"/>
    <property type="evidence" value="ECO:0007669"/>
    <property type="project" value="InterPro"/>
</dbReference>
<evidence type="ECO:0000313" key="7">
    <source>
        <dbReference type="Proteomes" id="UP000316215"/>
    </source>
</evidence>
<dbReference type="Gene3D" id="3.30.360.10">
    <property type="entry name" value="Dihydrodipicolinate Reductase, domain 2"/>
    <property type="match status" value="1"/>
</dbReference>
<dbReference type="KEGG" id="sast:CD934_00770"/>
<dbReference type="Proteomes" id="UP000530412">
    <property type="component" value="Unassembled WGS sequence"/>
</dbReference>
<keyword evidence="1" id="KW-0560">Oxidoreductase</keyword>
<proteinExistence type="predicted"/>
<dbReference type="RefSeq" id="WP_142191277.1">
    <property type="nucleotide sequence ID" value="NZ_BMSU01000006.1"/>
</dbReference>
<evidence type="ECO:0000259" key="3">
    <source>
        <dbReference type="Pfam" id="PF22725"/>
    </source>
</evidence>
<dbReference type="AlphaFoldDB" id="A0A142C6V1"/>
<dbReference type="OrthoDB" id="9815825at2"/>
<dbReference type="SUPFAM" id="SSF55347">
    <property type="entry name" value="Glyceraldehyde-3-phosphate dehydrogenase-like, C-terminal domain"/>
    <property type="match status" value="1"/>
</dbReference>
<dbReference type="EMBL" id="CP022310">
    <property type="protein sequence ID" value="QDI67371.1"/>
    <property type="molecule type" value="Genomic_DNA"/>
</dbReference>
<dbReference type="InterPro" id="IPR050463">
    <property type="entry name" value="Gfo/Idh/MocA_oxidrdct_glycsds"/>
</dbReference>
<dbReference type="Gene3D" id="3.40.50.720">
    <property type="entry name" value="NAD(P)-binding Rossmann-like Domain"/>
    <property type="match status" value="1"/>
</dbReference>
<evidence type="ECO:0000313" key="8">
    <source>
        <dbReference type="Proteomes" id="UP000530412"/>
    </source>
</evidence>
<evidence type="ECO:0000259" key="2">
    <source>
        <dbReference type="Pfam" id="PF01408"/>
    </source>
</evidence>
<dbReference type="EMBL" id="JACJIE010000005">
    <property type="protein sequence ID" value="MBA8944423.1"/>
    <property type="molecule type" value="Genomic_DNA"/>
</dbReference>
<dbReference type="PANTHER" id="PTHR43818:SF11">
    <property type="entry name" value="BCDNA.GH03377"/>
    <property type="match status" value="1"/>
</dbReference>
<dbReference type="Pfam" id="PF22725">
    <property type="entry name" value="GFO_IDH_MocA_C3"/>
    <property type="match status" value="1"/>
</dbReference>
<evidence type="ECO:0000313" key="4">
    <source>
        <dbReference type="EMBL" id="AMP46603.1"/>
    </source>
</evidence>
<dbReference type="SMR" id="A0A142C6V1"/>
<dbReference type="PANTHER" id="PTHR43818">
    <property type="entry name" value="BCDNA.GH03377"/>
    <property type="match status" value="1"/>
</dbReference>
<dbReference type="InterPro" id="IPR036291">
    <property type="entry name" value="NAD(P)-bd_dom_sf"/>
</dbReference>
<evidence type="ECO:0000256" key="1">
    <source>
        <dbReference type="ARBA" id="ARBA00023002"/>
    </source>
</evidence>
<reference evidence="4" key="1">
    <citation type="journal article" date="2015" name="ChemBioChem">
        <title>Biosynthesis of the Fluorinated Natural Product Nucleocidin in Streptomyces calvus Is Dependent on the bldA-Specified Leu-tRNA(UUA) Molecule.</title>
        <authorList>
            <person name="Zhu X.M."/>
            <person name="Hackl S."/>
            <person name="Thaker M.N."/>
            <person name="Kalan L."/>
            <person name="Weber C."/>
            <person name="Urgast D.S."/>
            <person name="Krupp E.M."/>
            <person name="Brewer A."/>
            <person name="Vanner S."/>
            <person name="Szawiola A."/>
            <person name="Yim G."/>
            <person name="Feldmann J."/>
            <person name="Bechthold A."/>
            <person name="Wright G.D."/>
            <person name="Zechel D.L."/>
        </authorList>
    </citation>
    <scope>NUCLEOTIDE SEQUENCE</scope>
    <source>
        <strain evidence="4">ATCC 13382</strain>
    </source>
</reference>
<dbReference type="GO" id="GO:0016491">
    <property type="term" value="F:oxidoreductase activity"/>
    <property type="evidence" value="ECO:0007669"/>
    <property type="project" value="UniProtKB-KW"/>
</dbReference>
<evidence type="ECO:0000313" key="5">
    <source>
        <dbReference type="EMBL" id="MBA8944423.1"/>
    </source>
</evidence>
<reference evidence="6 7" key="3">
    <citation type="submission" date="2017-07" db="EMBL/GenBank/DDBJ databases">
        <title>The Complete Genome of Streptomyces asterosporus-ZSY.</title>
        <authorList>
            <person name="Zhang S."/>
        </authorList>
    </citation>
    <scope>NUCLEOTIDE SEQUENCE [LARGE SCALE GENOMIC DNA]</scope>
    <source>
        <strain evidence="6 7">DSM 41452</strain>
    </source>
</reference>
<feature type="domain" description="GFO/IDH/MocA-like oxidoreductase" evidence="3">
    <location>
        <begin position="129"/>
        <end position="261"/>
    </location>
</feature>
<reference evidence="4" key="2">
    <citation type="submission" date="2016-03" db="EMBL/GenBank/DDBJ databases">
        <authorList>
            <person name="Ploux O."/>
        </authorList>
    </citation>
    <scope>NUCLEOTIDE SEQUENCE</scope>
    <source>
        <strain evidence="4">ATCC 13382</strain>
    </source>
</reference>
<feature type="domain" description="Gfo/Idh/MocA-like oxidoreductase N-terminal" evidence="2">
    <location>
        <begin position="2"/>
        <end position="116"/>
    </location>
</feature>
<name>A0A142C6V1_9ACTN</name>
<accession>A0A514JJ92</accession>
<gene>
    <name evidence="6" type="ORF">CD934_00770</name>
    <name evidence="5" type="ORF">FHS33_002861</name>
</gene>
<dbReference type="SUPFAM" id="SSF51735">
    <property type="entry name" value="NAD(P)-binding Rossmann-fold domains"/>
    <property type="match status" value="1"/>
</dbReference>
<dbReference type="Pfam" id="PF01408">
    <property type="entry name" value="GFO_IDH_MocA"/>
    <property type="match status" value="1"/>
</dbReference>
<dbReference type="InterPro" id="IPR000683">
    <property type="entry name" value="Gfo/Idh/MocA-like_OxRdtase_N"/>
</dbReference>
<dbReference type="Proteomes" id="UP000316215">
    <property type="component" value="Chromosome"/>
</dbReference>
<organism evidence="4">
    <name type="scientific">Streptomyces calvus</name>
    <dbReference type="NCBI Taxonomy" id="67282"/>
    <lineage>
        <taxon>Bacteria</taxon>
        <taxon>Bacillati</taxon>
        <taxon>Actinomycetota</taxon>
        <taxon>Actinomycetes</taxon>
        <taxon>Kitasatosporales</taxon>
        <taxon>Streptomycetaceae</taxon>
        <taxon>Streptomyces</taxon>
    </lineage>
</organism>
<protein>
    <submittedName>
        <fullName evidence="5">Dehydrogenase</fullName>
    </submittedName>
    <submittedName>
        <fullName evidence="4">Putative oxidoreductase</fullName>
    </submittedName>
</protein>
<evidence type="ECO:0000313" key="6">
    <source>
        <dbReference type="EMBL" id="QDI67371.1"/>
    </source>
</evidence>
<dbReference type="EMBL" id="KU881767">
    <property type="protein sequence ID" value="AMP46603.1"/>
    <property type="molecule type" value="Genomic_DNA"/>
</dbReference>